<accession>A0A164JG13</accession>
<comment type="caution">
    <text evidence="3">The sequence shown here is derived from an EMBL/GenBank/DDBJ whole genome shotgun (WGS) entry which is preliminary data.</text>
</comment>
<protein>
    <submittedName>
        <fullName evidence="3">Uncharacterized protein</fullName>
    </submittedName>
</protein>
<organism evidence="3 4">
    <name type="scientific">Nocardia terpenica</name>
    <dbReference type="NCBI Taxonomy" id="455432"/>
    <lineage>
        <taxon>Bacteria</taxon>
        <taxon>Bacillati</taxon>
        <taxon>Actinomycetota</taxon>
        <taxon>Actinomycetes</taxon>
        <taxon>Mycobacteriales</taxon>
        <taxon>Nocardiaceae</taxon>
        <taxon>Nocardia</taxon>
    </lineage>
</organism>
<keyword evidence="4" id="KW-1185">Reference proteome</keyword>
<feature type="region of interest" description="Disordered" evidence="1">
    <location>
        <begin position="22"/>
        <end position="45"/>
    </location>
</feature>
<dbReference type="RefSeq" id="WP_156673812.1">
    <property type="nucleotide sequence ID" value="NZ_JABMCZ010000003.1"/>
</dbReference>
<dbReference type="OrthoDB" id="4725701at2"/>
<evidence type="ECO:0000313" key="4">
    <source>
        <dbReference type="Proteomes" id="UP000076512"/>
    </source>
</evidence>
<dbReference type="PROSITE" id="PS51257">
    <property type="entry name" value="PROKAR_LIPOPROTEIN"/>
    <property type="match status" value="1"/>
</dbReference>
<evidence type="ECO:0000256" key="2">
    <source>
        <dbReference type="SAM" id="SignalP"/>
    </source>
</evidence>
<evidence type="ECO:0000256" key="1">
    <source>
        <dbReference type="SAM" id="MobiDB-lite"/>
    </source>
</evidence>
<dbReference type="STRING" id="455432.AWN90_03535"/>
<dbReference type="AlphaFoldDB" id="A0A164JG13"/>
<gene>
    <name evidence="3" type="ORF">AWN90_03535</name>
</gene>
<proteinExistence type="predicted"/>
<dbReference type="EMBL" id="LWGR01000015">
    <property type="protein sequence ID" value="KZM70367.1"/>
    <property type="molecule type" value="Genomic_DNA"/>
</dbReference>
<feature type="chain" id="PRO_5039265559" evidence="2">
    <location>
        <begin position="19"/>
        <end position="128"/>
    </location>
</feature>
<dbReference type="Proteomes" id="UP000076512">
    <property type="component" value="Unassembled WGS sequence"/>
</dbReference>
<keyword evidence="2" id="KW-0732">Signal</keyword>
<feature type="signal peptide" evidence="2">
    <location>
        <begin position="1"/>
        <end position="18"/>
    </location>
</feature>
<name>A0A164JG13_9NOCA</name>
<sequence>MRRIAVTSIVSAAAVVVAACGSSPKENAPASPQPSTVSAAPAQPCPLRTERTLLIWRKQPGQPDSALRVGDIDAAHCAPTLHTWKDGESKDAGHCSKIAWADDNPGYNENARPAAPLNEVIAEVGPAC</sequence>
<evidence type="ECO:0000313" key="3">
    <source>
        <dbReference type="EMBL" id="KZM70367.1"/>
    </source>
</evidence>
<reference evidence="3 4" key="1">
    <citation type="submission" date="2016-04" db="EMBL/GenBank/DDBJ databases">
        <authorList>
            <person name="Evans L.H."/>
            <person name="Alamgir A."/>
            <person name="Owens N."/>
            <person name="Weber N.D."/>
            <person name="Virtaneva K."/>
            <person name="Barbian K."/>
            <person name="Babar A."/>
            <person name="Rosenke K."/>
        </authorList>
    </citation>
    <scope>NUCLEOTIDE SEQUENCE [LARGE SCALE GENOMIC DNA]</scope>
    <source>
        <strain evidence="3 4">IFM 0406</strain>
    </source>
</reference>